<reference evidence="1 2" key="2">
    <citation type="submission" date="2007-11" db="EMBL/GenBank/DDBJ databases">
        <authorList>
            <person name="Fulton L."/>
            <person name="Clifton S."/>
            <person name="Fulton B."/>
            <person name="Xu J."/>
            <person name="Minx P."/>
            <person name="Pepin K.H."/>
            <person name="Johnson M."/>
            <person name="Thiruvilangam P."/>
            <person name="Bhonagiri V."/>
            <person name="Nash W.E."/>
            <person name="Mardis E.R."/>
            <person name="Wilson R.K."/>
        </authorList>
    </citation>
    <scope>NUCLEOTIDE SEQUENCE [LARGE SCALE GENOMIC DNA]</scope>
    <source>
        <strain evidence="1 2">ATCC 43183</strain>
    </source>
</reference>
<dbReference type="AlphaFoldDB" id="B0NKR5"/>
<evidence type="ECO:0000313" key="2">
    <source>
        <dbReference type="Proteomes" id="UP000004713"/>
    </source>
</evidence>
<proteinExistence type="predicted"/>
<organism evidence="1 2">
    <name type="scientific">Bacteroides stercoris ATCC 43183</name>
    <dbReference type="NCBI Taxonomy" id="449673"/>
    <lineage>
        <taxon>Bacteria</taxon>
        <taxon>Pseudomonadati</taxon>
        <taxon>Bacteroidota</taxon>
        <taxon>Bacteroidia</taxon>
        <taxon>Bacteroidales</taxon>
        <taxon>Bacteroidaceae</taxon>
        <taxon>Bacteroides</taxon>
    </lineage>
</organism>
<comment type="caution">
    <text evidence="1">The sequence shown here is derived from an EMBL/GenBank/DDBJ whole genome shotgun (WGS) entry which is preliminary data.</text>
</comment>
<gene>
    <name evidence="1" type="ORF">BACSTE_00034</name>
</gene>
<dbReference type="EMBL" id="ABFZ02000009">
    <property type="protein sequence ID" value="EDS17005.1"/>
    <property type="molecule type" value="Genomic_DNA"/>
</dbReference>
<dbReference type="HOGENOM" id="CLU_3040602_0_0_10"/>
<sequence length="54" mass="6498">MLSVCFFAPMQVRPVLSIQRMYRAERYFFIFPFLQPRRGICLKLKGYNFISFIG</sequence>
<evidence type="ECO:0000313" key="1">
    <source>
        <dbReference type="EMBL" id="EDS17005.1"/>
    </source>
</evidence>
<accession>B0NKR5</accession>
<reference evidence="1 2" key="1">
    <citation type="submission" date="2007-11" db="EMBL/GenBank/DDBJ databases">
        <title>Draft genome sequence of Bacteroides stercoris(ATCC 43183).</title>
        <authorList>
            <person name="Sudarsanam P."/>
            <person name="Ley R."/>
            <person name="Guruge J."/>
            <person name="Turnbaugh P.J."/>
            <person name="Mahowald M."/>
            <person name="Liep D."/>
            <person name="Gordon J."/>
        </authorList>
    </citation>
    <scope>NUCLEOTIDE SEQUENCE [LARGE SCALE GENOMIC DNA]</scope>
    <source>
        <strain evidence="1 2">ATCC 43183</strain>
    </source>
</reference>
<dbReference type="Proteomes" id="UP000004713">
    <property type="component" value="Unassembled WGS sequence"/>
</dbReference>
<name>B0NKR5_BACSE</name>
<protein>
    <submittedName>
        <fullName evidence="1">Uncharacterized protein</fullName>
    </submittedName>
</protein>